<organism evidence="2 3">
    <name type="scientific">Suillus discolor</name>
    <dbReference type="NCBI Taxonomy" id="1912936"/>
    <lineage>
        <taxon>Eukaryota</taxon>
        <taxon>Fungi</taxon>
        <taxon>Dikarya</taxon>
        <taxon>Basidiomycota</taxon>
        <taxon>Agaricomycotina</taxon>
        <taxon>Agaricomycetes</taxon>
        <taxon>Agaricomycetidae</taxon>
        <taxon>Boletales</taxon>
        <taxon>Suillineae</taxon>
        <taxon>Suillaceae</taxon>
        <taxon>Suillus</taxon>
    </lineage>
</organism>
<gene>
    <name evidence="2" type="ORF">F5147DRAFT_655274</name>
</gene>
<dbReference type="EMBL" id="JABBWM010000050">
    <property type="protein sequence ID" value="KAG2101638.1"/>
    <property type="molecule type" value="Genomic_DNA"/>
</dbReference>
<proteinExistence type="predicted"/>
<keyword evidence="3" id="KW-1185">Reference proteome</keyword>
<protein>
    <submittedName>
        <fullName evidence="2">Uncharacterized protein</fullName>
    </submittedName>
</protein>
<dbReference type="Proteomes" id="UP000823399">
    <property type="component" value="Unassembled WGS sequence"/>
</dbReference>
<feature type="compositionally biased region" description="Basic and acidic residues" evidence="1">
    <location>
        <begin position="20"/>
        <end position="42"/>
    </location>
</feature>
<dbReference type="RefSeq" id="XP_041289965.1">
    <property type="nucleotide sequence ID" value="XM_041433958.1"/>
</dbReference>
<dbReference type="OrthoDB" id="2686822at2759"/>
<feature type="compositionally biased region" description="Basic residues" evidence="1">
    <location>
        <begin position="1"/>
        <end position="10"/>
    </location>
</feature>
<feature type="region of interest" description="Disordered" evidence="1">
    <location>
        <begin position="1"/>
        <end position="42"/>
    </location>
</feature>
<dbReference type="GeneID" id="64696217"/>
<dbReference type="AlphaFoldDB" id="A0A9P7F280"/>
<evidence type="ECO:0000313" key="2">
    <source>
        <dbReference type="EMBL" id="KAG2101638.1"/>
    </source>
</evidence>
<accession>A0A9P7F280</accession>
<evidence type="ECO:0000256" key="1">
    <source>
        <dbReference type="SAM" id="MobiDB-lite"/>
    </source>
</evidence>
<reference evidence="2" key="1">
    <citation type="journal article" date="2020" name="New Phytol.">
        <title>Comparative genomics reveals dynamic genome evolution in host specialist ectomycorrhizal fungi.</title>
        <authorList>
            <person name="Lofgren L.A."/>
            <person name="Nguyen N.H."/>
            <person name="Vilgalys R."/>
            <person name="Ruytinx J."/>
            <person name="Liao H.L."/>
            <person name="Branco S."/>
            <person name="Kuo A."/>
            <person name="LaButti K."/>
            <person name="Lipzen A."/>
            <person name="Andreopoulos W."/>
            <person name="Pangilinan J."/>
            <person name="Riley R."/>
            <person name="Hundley H."/>
            <person name="Na H."/>
            <person name="Barry K."/>
            <person name="Grigoriev I.V."/>
            <person name="Stajich J.E."/>
            <person name="Kennedy P.G."/>
        </authorList>
    </citation>
    <scope>NUCLEOTIDE SEQUENCE</scope>
    <source>
        <strain evidence="2">FC423</strain>
    </source>
</reference>
<name>A0A9P7F280_9AGAM</name>
<sequence>MPPRKTKGGGKKAASGGDEGGSHLHLDQRPIEPTGQKKDIGKETQKLDAQVAKCKAGVAWVNLLDIADTLKFGVYNDRPEKDEETNKLVTSFKTLGITPMKDTAAIPIIVDMKRVENKDSLLKNFDEPEKVSELKMKDKNHIVVASGLRHFASIDPITSNTTSPIFGFQMATGNVDKGGITWGFIGKVPTVKKMFHGQGELLWCGGEAAYHIG</sequence>
<comment type="caution">
    <text evidence="2">The sequence shown here is derived from an EMBL/GenBank/DDBJ whole genome shotgun (WGS) entry which is preliminary data.</text>
</comment>
<evidence type="ECO:0000313" key="3">
    <source>
        <dbReference type="Proteomes" id="UP000823399"/>
    </source>
</evidence>